<keyword evidence="2" id="KW-0723">Serine/threonine-protein kinase</keyword>
<dbReference type="PANTHER" id="PTHR24056:SF111">
    <property type="entry name" value="CYCLIN-DEPENDENT KINASE-LIKE 5"/>
    <property type="match status" value="1"/>
</dbReference>
<dbReference type="AlphaFoldDB" id="A0A5J4UTJ9"/>
<evidence type="ECO:0000313" key="11">
    <source>
        <dbReference type="Proteomes" id="UP000324800"/>
    </source>
</evidence>
<dbReference type="Proteomes" id="UP000324800">
    <property type="component" value="Unassembled WGS sequence"/>
</dbReference>
<sequence length="122" mass="14299">MNKYEVIGVKGEGAYGVVLKCQNKQTGEIVAVKKFKGDNQSDIDKKTTLREVKILKMLDHINVVQLIEAFKRRNRLYLVFEYCERNMLEVLEESPSGLNPEDIRLYIWQLCRALDHLHKNYI</sequence>
<dbReference type="GO" id="GO:0005524">
    <property type="term" value="F:ATP binding"/>
    <property type="evidence" value="ECO:0007669"/>
    <property type="project" value="UniProtKB-KW"/>
</dbReference>
<comment type="caution">
    <text evidence="10">The sequence shown here is derived from an EMBL/GenBank/DDBJ whole genome shotgun (WGS) entry which is preliminary data.</text>
</comment>
<proteinExistence type="predicted"/>
<name>A0A5J4UTJ9_9EUKA</name>
<dbReference type="EC" id="2.7.11.22" evidence="1"/>
<dbReference type="InterPro" id="IPR050108">
    <property type="entry name" value="CDK"/>
</dbReference>
<dbReference type="FunFam" id="3.30.200.20:FF:000049">
    <property type="entry name" value="cyclin-dependent kinase-like 1 isoform X1"/>
    <property type="match status" value="1"/>
</dbReference>
<protein>
    <recommendedName>
        <fullName evidence="1">cyclin-dependent kinase</fullName>
        <ecNumber evidence="1">2.7.11.22</ecNumber>
    </recommendedName>
</protein>
<comment type="catalytic activity">
    <reaction evidence="7">
        <text>L-threonyl-[protein] + ATP = O-phospho-L-threonyl-[protein] + ADP + H(+)</text>
        <dbReference type="Rhea" id="RHEA:46608"/>
        <dbReference type="Rhea" id="RHEA-COMP:11060"/>
        <dbReference type="Rhea" id="RHEA-COMP:11605"/>
        <dbReference type="ChEBI" id="CHEBI:15378"/>
        <dbReference type="ChEBI" id="CHEBI:30013"/>
        <dbReference type="ChEBI" id="CHEBI:30616"/>
        <dbReference type="ChEBI" id="CHEBI:61977"/>
        <dbReference type="ChEBI" id="CHEBI:456216"/>
        <dbReference type="EC" id="2.7.11.22"/>
    </reaction>
</comment>
<dbReference type="PANTHER" id="PTHR24056">
    <property type="entry name" value="CELL DIVISION PROTEIN KINASE"/>
    <property type="match status" value="1"/>
</dbReference>
<dbReference type="GO" id="GO:0005634">
    <property type="term" value="C:nucleus"/>
    <property type="evidence" value="ECO:0007669"/>
    <property type="project" value="TreeGrafter"/>
</dbReference>
<dbReference type="InterPro" id="IPR000719">
    <property type="entry name" value="Prot_kinase_dom"/>
</dbReference>
<dbReference type="Gene3D" id="3.30.200.20">
    <property type="entry name" value="Phosphorylase Kinase, domain 1"/>
    <property type="match status" value="1"/>
</dbReference>
<dbReference type="EMBL" id="SNRW01012764">
    <property type="protein sequence ID" value="KAA6373422.1"/>
    <property type="molecule type" value="Genomic_DNA"/>
</dbReference>
<evidence type="ECO:0000256" key="3">
    <source>
        <dbReference type="ARBA" id="ARBA00022679"/>
    </source>
</evidence>
<keyword evidence="3" id="KW-0808">Transferase</keyword>
<dbReference type="GO" id="GO:0004693">
    <property type="term" value="F:cyclin-dependent protein serine/threonine kinase activity"/>
    <property type="evidence" value="ECO:0007669"/>
    <property type="project" value="UniProtKB-EC"/>
</dbReference>
<dbReference type="Pfam" id="PF00069">
    <property type="entry name" value="Pkinase"/>
    <property type="match status" value="1"/>
</dbReference>
<dbReference type="SUPFAM" id="SSF56112">
    <property type="entry name" value="Protein kinase-like (PK-like)"/>
    <property type="match status" value="1"/>
</dbReference>
<evidence type="ECO:0000256" key="8">
    <source>
        <dbReference type="ARBA" id="ARBA00048367"/>
    </source>
</evidence>
<evidence type="ECO:0000313" key="10">
    <source>
        <dbReference type="EMBL" id="KAA6373422.1"/>
    </source>
</evidence>
<dbReference type="Gene3D" id="1.10.510.10">
    <property type="entry name" value="Transferase(Phosphotransferase) domain 1"/>
    <property type="match status" value="1"/>
</dbReference>
<keyword evidence="5 10" id="KW-0418">Kinase</keyword>
<evidence type="ECO:0000256" key="1">
    <source>
        <dbReference type="ARBA" id="ARBA00012425"/>
    </source>
</evidence>
<feature type="non-terminal residue" evidence="10">
    <location>
        <position position="122"/>
    </location>
</feature>
<comment type="catalytic activity">
    <reaction evidence="8">
        <text>L-seryl-[protein] + ATP = O-phospho-L-seryl-[protein] + ADP + H(+)</text>
        <dbReference type="Rhea" id="RHEA:17989"/>
        <dbReference type="Rhea" id="RHEA-COMP:9863"/>
        <dbReference type="Rhea" id="RHEA-COMP:11604"/>
        <dbReference type="ChEBI" id="CHEBI:15378"/>
        <dbReference type="ChEBI" id="CHEBI:29999"/>
        <dbReference type="ChEBI" id="CHEBI:30616"/>
        <dbReference type="ChEBI" id="CHEBI:83421"/>
        <dbReference type="ChEBI" id="CHEBI:456216"/>
        <dbReference type="EC" id="2.7.11.22"/>
    </reaction>
</comment>
<evidence type="ECO:0000256" key="7">
    <source>
        <dbReference type="ARBA" id="ARBA00047811"/>
    </source>
</evidence>
<keyword evidence="4" id="KW-0547">Nucleotide-binding</keyword>
<keyword evidence="6" id="KW-0067">ATP-binding</keyword>
<evidence type="ECO:0000256" key="5">
    <source>
        <dbReference type="ARBA" id="ARBA00022777"/>
    </source>
</evidence>
<dbReference type="InterPro" id="IPR011009">
    <property type="entry name" value="Kinase-like_dom_sf"/>
</dbReference>
<organism evidence="10 11">
    <name type="scientific">Streblomastix strix</name>
    <dbReference type="NCBI Taxonomy" id="222440"/>
    <lineage>
        <taxon>Eukaryota</taxon>
        <taxon>Metamonada</taxon>
        <taxon>Preaxostyla</taxon>
        <taxon>Oxymonadida</taxon>
        <taxon>Streblomastigidae</taxon>
        <taxon>Streblomastix</taxon>
    </lineage>
</organism>
<dbReference type="SMART" id="SM00220">
    <property type="entry name" value="S_TKc"/>
    <property type="match status" value="1"/>
</dbReference>
<gene>
    <name evidence="10" type="ORF">EZS28_031050</name>
</gene>
<dbReference type="OrthoDB" id="548217at2759"/>
<accession>A0A5J4UTJ9</accession>
<evidence type="ECO:0000256" key="6">
    <source>
        <dbReference type="ARBA" id="ARBA00022840"/>
    </source>
</evidence>
<evidence type="ECO:0000256" key="2">
    <source>
        <dbReference type="ARBA" id="ARBA00022527"/>
    </source>
</evidence>
<reference evidence="10 11" key="1">
    <citation type="submission" date="2019-03" db="EMBL/GenBank/DDBJ databases">
        <title>Single cell metagenomics reveals metabolic interactions within the superorganism composed of flagellate Streblomastix strix and complex community of Bacteroidetes bacteria on its surface.</title>
        <authorList>
            <person name="Treitli S.C."/>
            <person name="Kolisko M."/>
            <person name="Husnik F."/>
            <person name="Keeling P."/>
            <person name="Hampl V."/>
        </authorList>
    </citation>
    <scope>NUCLEOTIDE SEQUENCE [LARGE SCALE GENOMIC DNA]</scope>
    <source>
        <strain evidence="10">ST1C</strain>
    </source>
</reference>
<dbReference type="PROSITE" id="PS50011">
    <property type="entry name" value="PROTEIN_KINASE_DOM"/>
    <property type="match status" value="1"/>
</dbReference>
<feature type="domain" description="Protein kinase" evidence="9">
    <location>
        <begin position="4"/>
        <end position="122"/>
    </location>
</feature>
<evidence type="ECO:0000256" key="4">
    <source>
        <dbReference type="ARBA" id="ARBA00022741"/>
    </source>
</evidence>
<evidence type="ECO:0000259" key="9">
    <source>
        <dbReference type="PROSITE" id="PS50011"/>
    </source>
</evidence>